<dbReference type="SMART" id="SM00342">
    <property type="entry name" value="HTH_ARAC"/>
    <property type="match status" value="1"/>
</dbReference>
<evidence type="ECO:0000313" key="8">
    <source>
        <dbReference type="Proteomes" id="UP000439424"/>
    </source>
</evidence>
<dbReference type="EMBL" id="CP008706">
    <property type="protein sequence ID" value="AKA30022.1"/>
    <property type="molecule type" value="Genomic_DNA"/>
</dbReference>
<dbReference type="Pfam" id="PF12833">
    <property type="entry name" value="HTH_18"/>
    <property type="match status" value="1"/>
</dbReference>
<keyword evidence="2" id="KW-0238">DNA-binding</keyword>
<dbReference type="EMBL" id="WPIP01000358">
    <property type="protein sequence ID" value="MVM93935.1"/>
    <property type="molecule type" value="Genomic_DNA"/>
</dbReference>
<dbReference type="SUPFAM" id="SSF46689">
    <property type="entry name" value="Homeodomain-like"/>
    <property type="match status" value="1"/>
</dbReference>
<dbReference type="Gene3D" id="1.10.10.60">
    <property type="entry name" value="Homeodomain-like"/>
    <property type="match status" value="1"/>
</dbReference>
<dbReference type="Proteomes" id="UP000439424">
    <property type="component" value="Unassembled WGS sequence"/>
</dbReference>
<evidence type="ECO:0000259" key="4">
    <source>
        <dbReference type="PROSITE" id="PS01124"/>
    </source>
</evidence>
<evidence type="ECO:0000313" key="7">
    <source>
        <dbReference type="Proteomes" id="UP000032746"/>
    </source>
</evidence>
<sequence length="277" mass="32640">MQNDLDLLYRKSKSYVWGNSNLSDVLNQPLSLAYCSLIFIKQGSADINILFKNYHLKSGDFLFLSEDSLAILQKRSADFSCDYCIFNRDFAAEVASVLPNSLFTYLHLFPHFSPEMSYQSLIKTWINQTTFILQSTSEYQRILLCNHLQNFFLVLSETVNREKLLSKNEYSRKEKICWQFWEMISLHCKEHRDVNFYAKALNITPYYLSKLSKQFFNDNAKTLIDRQVILKLKELLRTPSNSIQSIADQLNFEDTSYMCRYFKKHTGFTLLQYRKSA</sequence>
<dbReference type="PANTHER" id="PTHR43280">
    <property type="entry name" value="ARAC-FAMILY TRANSCRIPTIONAL REGULATOR"/>
    <property type="match status" value="1"/>
</dbReference>
<feature type="domain" description="HTH araC/xylS-type" evidence="4">
    <location>
        <begin position="178"/>
        <end position="276"/>
    </location>
</feature>
<accession>A0A0D5YCM2</accession>
<dbReference type="GO" id="GO:0003700">
    <property type="term" value="F:DNA-binding transcription factor activity"/>
    <property type="evidence" value="ECO:0007669"/>
    <property type="project" value="InterPro"/>
</dbReference>
<organism evidence="5 7">
    <name type="scientific">Acinetobacter baumannii</name>
    <dbReference type="NCBI Taxonomy" id="470"/>
    <lineage>
        <taxon>Bacteria</taxon>
        <taxon>Pseudomonadati</taxon>
        <taxon>Pseudomonadota</taxon>
        <taxon>Gammaproteobacteria</taxon>
        <taxon>Moraxellales</taxon>
        <taxon>Moraxellaceae</taxon>
        <taxon>Acinetobacter</taxon>
        <taxon>Acinetobacter calcoaceticus/baumannii complex</taxon>
    </lineage>
</organism>
<dbReference type="RefSeq" id="WP_001178648.1">
    <property type="nucleotide sequence ID" value="NZ_AP031576.1"/>
</dbReference>
<dbReference type="InterPro" id="IPR018060">
    <property type="entry name" value="HTH_AraC"/>
</dbReference>
<keyword evidence="1" id="KW-0805">Transcription regulation</keyword>
<reference evidence="6 8" key="3">
    <citation type="submission" date="2019-11" db="EMBL/GenBank/DDBJ databases">
        <title>Multidrug-resistant Acinetobacter baumannii moving toward extensively drug-resistant over fifteen years in South of Brazil.</title>
        <authorList>
            <person name="Fedrigo N.H."/>
            <person name="Cerdeira L."/>
            <person name="Fuga B."/>
            <person name="Marini P.V.B."/>
            <person name="Shinohara D.R."/>
            <person name="Carrara-Marroni F.E."/>
            <person name="Lincopan N."/>
            <person name="Tognim M.C.B."/>
        </authorList>
    </citation>
    <scope>NUCLEOTIDE SEQUENCE [LARGE SCALE GENOMIC DNA]</scope>
    <source>
        <strain evidence="6 8">Ac576</strain>
    </source>
</reference>
<keyword evidence="3" id="KW-0804">Transcription</keyword>
<evidence type="ECO:0000256" key="1">
    <source>
        <dbReference type="ARBA" id="ARBA00023015"/>
    </source>
</evidence>
<dbReference type="GO" id="GO:0043565">
    <property type="term" value="F:sequence-specific DNA binding"/>
    <property type="evidence" value="ECO:0007669"/>
    <property type="project" value="InterPro"/>
</dbReference>
<dbReference type="PANTHER" id="PTHR43280:SF32">
    <property type="entry name" value="TRANSCRIPTIONAL REGULATORY PROTEIN"/>
    <property type="match status" value="1"/>
</dbReference>
<proteinExistence type="predicted"/>
<evidence type="ECO:0000313" key="6">
    <source>
        <dbReference type="EMBL" id="MVM93935.1"/>
    </source>
</evidence>
<dbReference type="OrthoDB" id="1050625at2"/>
<dbReference type="AlphaFoldDB" id="A0A0D5YCM2"/>
<dbReference type="OMA" id="YLCRYFK"/>
<dbReference type="PATRIC" id="fig|470.1314.peg.1508"/>
<dbReference type="InterPro" id="IPR009057">
    <property type="entry name" value="Homeodomain-like_sf"/>
</dbReference>
<evidence type="ECO:0000256" key="3">
    <source>
        <dbReference type="ARBA" id="ARBA00023163"/>
    </source>
</evidence>
<name>A0A0D5YCM2_ACIBA</name>
<protein>
    <submittedName>
        <fullName evidence="6">Helix-turn-helix domain-containing protein</fullName>
    </submittedName>
    <submittedName>
        <fullName evidence="5">Transcriptional regulator, AraC family</fullName>
    </submittedName>
</protein>
<reference evidence="5 7" key="1">
    <citation type="journal article" date="2015" name="J. Bacteriol.">
        <title>Resources for Genetic and Genomic Analysis of Emerging Pathogen Acinetobacter baumannii.</title>
        <authorList>
            <person name="Gallagher L.A."/>
            <person name="Ramage E."/>
            <person name="Weiss E.J."/>
            <person name="Radey M."/>
            <person name="Hayden H.S."/>
            <person name="Held K.G."/>
            <person name="Huse H.K."/>
            <person name="Zurawski D.V."/>
            <person name="Brittnacher M.J."/>
            <person name="Manoil C."/>
        </authorList>
    </citation>
    <scope>NUCLEOTIDE SEQUENCE [LARGE SCALE GENOMIC DNA]</scope>
    <source>
        <strain evidence="5 7">AB5075-UW</strain>
    </source>
</reference>
<dbReference type="PROSITE" id="PS01124">
    <property type="entry name" value="HTH_ARAC_FAMILY_2"/>
    <property type="match status" value="1"/>
</dbReference>
<gene>
    <name evidence="5" type="ORF">ABUW_0229</name>
    <name evidence="6" type="ORF">GNY86_20595</name>
</gene>
<reference evidence="7" key="2">
    <citation type="submission" date="2015-03" db="EMBL/GenBank/DDBJ databases">
        <authorList>
            <person name="Gallagher L.A."/>
            <person name="Hayden H.S."/>
            <person name="Weiss E.J."/>
            <person name="Hager K.R."/>
            <person name="Ramage E."/>
            <person name="Radey M.R."/>
            <person name="Bydalek R."/>
            <person name="Manoil C."/>
            <person name="Miller S.I."/>
            <person name="Brittnacher M.J."/>
        </authorList>
    </citation>
    <scope>NUCLEOTIDE SEQUENCE [LARGE SCALE GENOMIC DNA]</scope>
    <source>
        <strain evidence="7">AB5075-UW</strain>
    </source>
</reference>
<dbReference type="Proteomes" id="UP000032746">
    <property type="component" value="Chromosome"/>
</dbReference>
<evidence type="ECO:0000256" key="2">
    <source>
        <dbReference type="ARBA" id="ARBA00023125"/>
    </source>
</evidence>
<evidence type="ECO:0000313" key="5">
    <source>
        <dbReference type="EMBL" id="AKA30022.1"/>
    </source>
</evidence>